<feature type="signal peptide" evidence="5">
    <location>
        <begin position="1"/>
        <end position="27"/>
    </location>
</feature>
<gene>
    <name evidence="6" type="ORF">ATANTOWER_024578</name>
</gene>
<reference evidence="6 7" key="1">
    <citation type="submission" date="2021-07" db="EMBL/GenBank/DDBJ databases">
        <authorList>
            <person name="Palmer J.M."/>
        </authorList>
    </citation>
    <scope>NUCLEOTIDE SEQUENCE [LARGE SCALE GENOMIC DNA]</scope>
    <source>
        <strain evidence="6 7">AT_MEX2019</strain>
        <tissue evidence="6">Muscle</tissue>
    </source>
</reference>
<protein>
    <submittedName>
        <fullName evidence="6">Uncharacterized protein</fullName>
    </submittedName>
</protein>
<evidence type="ECO:0000256" key="5">
    <source>
        <dbReference type="SAM" id="SignalP"/>
    </source>
</evidence>
<proteinExistence type="predicted"/>
<keyword evidence="2" id="KW-0274">FAD</keyword>
<keyword evidence="1" id="KW-0285">Flavoprotein</keyword>
<keyword evidence="7" id="KW-1185">Reference proteome</keyword>
<dbReference type="PANTHER" id="PTHR11972">
    <property type="entry name" value="NADPH OXIDASE"/>
    <property type="match status" value="1"/>
</dbReference>
<evidence type="ECO:0000256" key="2">
    <source>
        <dbReference type="ARBA" id="ARBA00022827"/>
    </source>
</evidence>
<accession>A0ABU7AH93</accession>
<evidence type="ECO:0000313" key="6">
    <source>
        <dbReference type="EMBL" id="MED6237424.1"/>
    </source>
</evidence>
<dbReference type="Proteomes" id="UP001345963">
    <property type="component" value="Unassembled WGS sequence"/>
</dbReference>
<sequence length="144" mass="16722">QALSWARAPAACLNFNCMLILLPVCRNLLSILRGTIQCCSRTAARQLDRNLTFHKLVAYMIAFHTGTVVRAYLSKTEGKTKARVSAFSNKDTFFMLTFFLVWEKIKYERVEYTTMWYSTKIRKLLLQVLSQTRQTLSKKHPHLV</sequence>
<organism evidence="6 7">
    <name type="scientific">Ataeniobius toweri</name>
    <dbReference type="NCBI Taxonomy" id="208326"/>
    <lineage>
        <taxon>Eukaryota</taxon>
        <taxon>Metazoa</taxon>
        <taxon>Chordata</taxon>
        <taxon>Craniata</taxon>
        <taxon>Vertebrata</taxon>
        <taxon>Euteleostomi</taxon>
        <taxon>Actinopterygii</taxon>
        <taxon>Neopterygii</taxon>
        <taxon>Teleostei</taxon>
        <taxon>Neoteleostei</taxon>
        <taxon>Acanthomorphata</taxon>
        <taxon>Ovalentaria</taxon>
        <taxon>Atherinomorphae</taxon>
        <taxon>Cyprinodontiformes</taxon>
        <taxon>Goodeidae</taxon>
        <taxon>Ataeniobius</taxon>
    </lineage>
</organism>
<keyword evidence="4" id="KW-0560">Oxidoreductase</keyword>
<comment type="caution">
    <text evidence="6">The sequence shown here is derived from an EMBL/GenBank/DDBJ whole genome shotgun (WGS) entry which is preliminary data.</text>
</comment>
<feature type="non-terminal residue" evidence="6">
    <location>
        <position position="1"/>
    </location>
</feature>
<keyword evidence="5" id="KW-0732">Signal</keyword>
<dbReference type="EMBL" id="JAHUTI010015419">
    <property type="protein sequence ID" value="MED6237424.1"/>
    <property type="molecule type" value="Genomic_DNA"/>
</dbReference>
<evidence type="ECO:0000256" key="1">
    <source>
        <dbReference type="ARBA" id="ARBA00022630"/>
    </source>
</evidence>
<keyword evidence="3" id="KW-0521">NADP</keyword>
<evidence type="ECO:0000256" key="4">
    <source>
        <dbReference type="ARBA" id="ARBA00023002"/>
    </source>
</evidence>
<evidence type="ECO:0000256" key="3">
    <source>
        <dbReference type="ARBA" id="ARBA00022857"/>
    </source>
</evidence>
<feature type="chain" id="PRO_5045254697" evidence="5">
    <location>
        <begin position="28"/>
        <end position="144"/>
    </location>
</feature>
<evidence type="ECO:0000313" key="7">
    <source>
        <dbReference type="Proteomes" id="UP001345963"/>
    </source>
</evidence>
<name>A0ABU7AH93_9TELE</name>
<dbReference type="PANTHER" id="PTHR11972:SF60">
    <property type="entry name" value="CYTOCHROME B-245 HEAVY CHAIN"/>
    <property type="match status" value="1"/>
</dbReference>
<dbReference type="InterPro" id="IPR050369">
    <property type="entry name" value="RBOH/FRE"/>
</dbReference>